<organism evidence="1 2">
    <name type="scientific">Paraphoma chrysanthemicola</name>
    <dbReference type="NCBI Taxonomy" id="798071"/>
    <lineage>
        <taxon>Eukaryota</taxon>
        <taxon>Fungi</taxon>
        <taxon>Dikarya</taxon>
        <taxon>Ascomycota</taxon>
        <taxon>Pezizomycotina</taxon>
        <taxon>Dothideomycetes</taxon>
        <taxon>Pleosporomycetidae</taxon>
        <taxon>Pleosporales</taxon>
        <taxon>Pleosporineae</taxon>
        <taxon>Phaeosphaeriaceae</taxon>
        <taxon>Paraphoma</taxon>
    </lineage>
</organism>
<sequence length="170" mass="18654">MPPLPELTQKPVAFSGCCLALSAPLVDHLRSLLPPPPALTLSIGSGYGLLEAHLLDSPRSPNLVGVEVEPTPNKYLPEANHRIVHGSRFLEPLAENASAWLFVYPRRVDLVTEYLHAHGTGAVRTIFWIGPHADWSDYEACFAGWEVETKSADEVGGRAWELIVVARRPC</sequence>
<dbReference type="EMBL" id="JAGMVJ010000006">
    <property type="protein sequence ID" value="KAH7089432.1"/>
    <property type="molecule type" value="Genomic_DNA"/>
</dbReference>
<dbReference type="AlphaFoldDB" id="A0A8K0R926"/>
<comment type="caution">
    <text evidence="1">The sequence shown here is derived from an EMBL/GenBank/DDBJ whole genome shotgun (WGS) entry which is preliminary data.</text>
</comment>
<protein>
    <submittedName>
        <fullName evidence="1">Uncharacterized protein</fullName>
    </submittedName>
</protein>
<evidence type="ECO:0000313" key="2">
    <source>
        <dbReference type="Proteomes" id="UP000813461"/>
    </source>
</evidence>
<keyword evidence="2" id="KW-1185">Reference proteome</keyword>
<dbReference type="Proteomes" id="UP000813461">
    <property type="component" value="Unassembled WGS sequence"/>
</dbReference>
<evidence type="ECO:0000313" key="1">
    <source>
        <dbReference type="EMBL" id="KAH7089432.1"/>
    </source>
</evidence>
<reference evidence="1" key="1">
    <citation type="journal article" date="2021" name="Nat. Commun.">
        <title>Genetic determinants of endophytism in the Arabidopsis root mycobiome.</title>
        <authorList>
            <person name="Mesny F."/>
            <person name="Miyauchi S."/>
            <person name="Thiergart T."/>
            <person name="Pickel B."/>
            <person name="Atanasova L."/>
            <person name="Karlsson M."/>
            <person name="Huettel B."/>
            <person name="Barry K.W."/>
            <person name="Haridas S."/>
            <person name="Chen C."/>
            <person name="Bauer D."/>
            <person name="Andreopoulos W."/>
            <person name="Pangilinan J."/>
            <person name="LaButti K."/>
            <person name="Riley R."/>
            <person name="Lipzen A."/>
            <person name="Clum A."/>
            <person name="Drula E."/>
            <person name="Henrissat B."/>
            <person name="Kohler A."/>
            <person name="Grigoriev I.V."/>
            <person name="Martin F.M."/>
            <person name="Hacquard S."/>
        </authorList>
    </citation>
    <scope>NUCLEOTIDE SEQUENCE</scope>
    <source>
        <strain evidence="1">MPI-SDFR-AT-0120</strain>
    </source>
</reference>
<dbReference type="OrthoDB" id="2151982at2759"/>
<name>A0A8K0R926_9PLEO</name>
<accession>A0A8K0R926</accession>
<gene>
    <name evidence="1" type="ORF">FB567DRAFT_438984</name>
</gene>
<proteinExistence type="predicted"/>